<dbReference type="EMBL" id="JABFRW010000088">
    <property type="protein sequence ID" value="NOT34040.1"/>
    <property type="molecule type" value="Genomic_DNA"/>
</dbReference>
<feature type="domain" description="Pseudouridine synthase I TruA alpha/beta" evidence="9">
    <location>
        <begin position="142"/>
        <end position="242"/>
    </location>
</feature>
<dbReference type="CDD" id="cd02570">
    <property type="entry name" value="PseudoU_synth_EcTruA"/>
    <property type="match status" value="1"/>
</dbReference>
<evidence type="ECO:0000256" key="2">
    <source>
        <dbReference type="ARBA" id="ARBA00022694"/>
    </source>
</evidence>
<name>A0A849SRM5_UNCEI</name>
<dbReference type="GO" id="GO:0031119">
    <property type="term" value="P:tRNA pseudouridine synthesis"/>
    <property type="evidence" value="ECO:0007669"/>
    <property type="project" value="UniProtKB-UniRule"/>
</dbReference>
<evidence type="ECO:0000256" key="7">
    <source>
        <dbReference type="RuleBase" id="RU003792"/>
    </source>
</evidence>
<dbReference type="EC" id="5.4.99.12" evidence="4"/>
<accession>A0A849SRM5</accession>
<evidence type="ECO:0000256" key="8">
    <source>
        <dbReference type="SAM" id="MobiDB-lite"/>
    </source>
</evidence>
<proteinExistence type="inferred from homology"/>
<dbReference type="InterPro" id="IPR020103">
    <property type="entry name" value="PsdUridine_synth_cat_dom_sf"/>
</dbReference>
<evidence type="ECO:0000256" key="5">
    <source>
        <dbReference type="PIRSR" id="PIRSR001430-1"/>
    </source>
</evidence>
<evidence type="ECO:0000256" key="6">
    <source>
        <dbReference type="PIRSR" id="PIRSR001430-2"/>
    </source>
</evidence>
<dbReference type="InterPro" id="IPR020094">
    <property type="entry name" value="TruA/RsuA/RluB/E/F_N"/>
</dbReference>
<evidence type="ECO:0000313" key="11">
    <source>
        <dbReference type="Proteomes" id="UP000580839"/>
    </source>
</evidence>
<dbReference type="GO" id="GO:0003723">
    <property type="term" value="F:RNA binding"/>
    <property type="evidence" value="ECO:0007669"/>
    <property type="project" value="InterPro"/>
</dbReference>
<dbReference type="InterPro" id="IPR001406">
    <property type="entry name" value="PsdUridine_synth_TruA"/>
</dbReference>
<evidence type="ECO:0000256" key="4">
    <source>
        <dbReference type="HAMAP-Rule" id="MF_00171"/>
    </source>
</evidence>
<dbReference type="GO" id="GO:0160147">
    <property type="term" value="F:tRNA pseudouridine(38-40) synthase activity"/>
    <property type="evidence" value="ECO:0007669"/>
    <property type="project" value="UniProtKB-EC"/>
</dbReference>
<feature type="binding site" evidence="4 6">
    <location>
        <position position="110"/>
    </location>
    <ligand>
        <name>substrate</name>
    </ligand>
</feature>
<dbReference type="Proteomes" id="UP000580839">
    <property type="component" value="Unassembled WGS sequence"/>
</dbReference>
<keyword evidence="3 4" id="KW-0413">Isomerase</keyword>
<protein>
    <recommendedName>
        <fullName evidence="4">tRNA pseudouridine synthase A</fullName>
        <ecNumber evidence="4">5.4.99.12</ecNumber>
    </recommendedName>
    <alternativeName>
        <fullName evidence="4">tRNA pseudouridine(38-40) synthase</fullName>
    </alternativeName>
    <alternativeName>
        <fullName evidence="4">tRNA pseudouridylate synthase I</fullName>
    </alternativeName>
    <alternativeName>
        <fullName evidence="4">tRNA-uridine isomerase I</fullName>
    </alternativeName>
</protein>
<dbReference type="AlphaFoldDB" id="A0A849SRM5"/>
<evidence type="ECO:0000256" key="1">
    <source>
        <dbReference type="ARBA" id="ARBA00009375"/>
    </source>
</evidence>
<comment type="catalytic activity">
    <reaction evidence="4 7">
        <text>uridine(38/39/40) in tRNA = pseudouridine(38/39/40) in tRNA</text>
        <dbReference type="Rhea" id="RHEA:22376"/>
        <dbReference type="Rhea" id="RHEA-COMP:10085"/>
        <dbReference type="Rhea" id="RHEA-COMP:10087"/>
        <dbReference type="ChEBI" id="CHEBI:65314"/>
        <dbReference type="ChEBI" id="CHEBI:65315"/>
        <dbReference type="EC" id="5.4.99.12"/>
    </reaction>
</comment>
<dbReference type="PANTHER" id="PTHR11142:SF0">
    <property type="entry name" value="TRNA PSEUDOURIDINE SYNTHASE-LIKE 1"/>
    <property type="match status" value="1"/>
</dbReference>
<dbReference type="PIRSF" id="PIRSF001430">
    <property type="entry name" value="tRNA_psdUrid_synth"/>
    <property type="match status" value="1"/>
</dbReference>
<gene>
    <name evidence="4 10" type="primary">truA</name>
    <name evidence="10" type="ORF">HOP12_07710</name>
</gene>
<dbReference type="Gene3D" id="3.30.70.580">
    <property type="entry name" value="Pseudouridine synthase I, catalytic domain, N-terminal subdomain"/>
    <property type="match status" value="1"/>
</dbReference>
<dbReference type="NCBIfam" id="TIGR00071">
    <property type="entry name" value="hisT_truA"/>
    <property type="match status" value="1"/>
</dbReference>
<evidence type="ECO:0000256" key="3">
    <source>
        <dbReference type="ARBA" id="ARBA00023235"/>
    </source>
</evidence>
<dbReference type="Gene3D" id="3.30.70.660">
    <property type="entry name" value="Pseudouridine synthase I, catalytic domain, C-terminal subdomain"/>
    <property type="match status" value="1"/>
</dbReference>
<comment type="caution">
    <text evidence="10">The sequence shown here is derived from an EMBL/GenBank/DDBJ whole genome shotgun (WGS) entry which is preliminary data.</text>
</comment>
<dbReference type="SUPFAM" id="SSF55120">
    <property type="entry name" value="Pseudouridine synthase"/>
    <property type="match status" value="1"/>
</dbReference>
<comment type="subunit">
    <text evidence="4">Homodimer.</text>
</comment>
<feature type="domain" description="Pseudouridine synthase I TruA alpha/beta" evidence="9">
    <location>
        <begin position="9"/>
        <end position="100"/>
    </location>
</feature>
<dbReference type="HAMAP" id="MF_00171">
    <property type="entry name" value="TruA"/>
    <property type="match status" value="1"/>
</dbReference>
<dbReference type="InterPro" id="IPR020095">
    <property type="entry name" value="PsdUridine_synth_TruA_C"/>
</dbReference>
<evidence type="ECO:0000313" key="10">
    <source>
        <dbReference type="EMBL" id="NOT34040.1"/>
    </source>
</evidence>
<keyword evidence="2 4" id="KW-0819">tRNA processing</keyword>
<comment type="similarity">
    <text evidence="1 4 7">Belongs to the tRNA pseudouridine synthase TruA family.</text>
</comment>
<evidence type="ECO:0000259" key="9">
    <source>
        <dbReference type="Pfam" id="PF01416"/>
    </source>
</evidence>
<feature type="region of interest" description="Disordered" evidence="8">
    <location>
        <begin position="219"/>
        <end position="243"/>
    </location>
</feature>
<dbReference type="Pfam" id="PF01416">
    <property type="entry name" value="PseudoU_synth_1"/>
    <property type="match status" value="2"/>
</dbReference>
<reference evidence="10 11" key="1">
    <citation type="submission" date="2020-04" db="EMBL/GenBank/DDBJ databases">
        <title>Metagenomic profiling of ammonia- and methane-oxidizing microorganisms in a Dutch drinking water treatment plant.</title>
        <authorList>
            <person name="Poghosyan L."/>
            <person name="Leucker S."/>
        </authorList>
    </citation>
    <scope>NUCLEOTIDE SEQUENCE [LARGE SCALE GENOMIC DNA]</scope>
    <source>
        <strain evidence="10">S-RSF-IL-03</strain>
    </source>
</reference>
<dbReference type="FunFam" id="3.30.70.580:FF:000001">
    <property type="entry name" value="tRNA pseudouridine synthase A"/>
    <property type="match status" value="1"/>
</dbReference>
<sequence length="243" mass="27114">MRTFRLDVAYDGTAFHGWQRQPGLRTVQGELERQLSEVLEEDVKTVGAGRTDTGVHAHGQVASFQSATRLPARALPHRLERGLGDDVRVTAASEAMSDFDARRSARARRYRYRLLDAEDVLWGRFAWCPRQRFDGAALADATRGLEGEHDFSAFRASGGAPTSPRCHMLSIGWERWEAGWRLELAADHFLYHMVRNIVGTALAASRTSDPHAAMRAVLESRERSRGGETAPPQGLSLEEVRYA</sequence>
<feature type="active site" description="Nucleophile" evidence="4 5">
    <location>
        <position position="52"/>
    </location>
</feature>
<organism evidence="10 11">
    <name type="scientific">Eiseniibacteriota bacterium</name>
    <dbReference type="NCBI Taxonomy" id="2212470"/>
    <lineage>
        <taxon>Bacteria</taxon>
        <taxon>Candidatus Eiseniibacteriota</taxon>
    </lineage>
</organism>
<dbReference type="InterPro" id="IPR020097">
    <property type="entry name" value="PsdUridine_synth_TruA_a/b_dom"/>
</dbReference>
<dbReference type="PANTHER" id="PTHR11142">
    <property type="entry name" value="PSEUDOURIDYLATE SYNTHASE"/>
    <property type="match status" value="1"/>
</dbReference>
<comment type="function">
    <text evidence="4">Formation of pseudouridine at positions 38, 39 and 40 in the anticodon stem and loop of transfer RNAs.</text>
</comment>
<comment type="caution">
    <text evidence="4">Lacks conserved residue(s) required for the propagation of feature annotation.</text>
</comment>